<evidence type="ECO:0000313" key="7">
    <source>
        <dbReference type="EMBL" id="KZL16652.1"/>
    </source>
</evidence>
<reference evidence="7 8" key="1">
    <citation type="journal article" date="2016" name="Front. Microbiol.">
        <title>Comparative Genomic Analysis Reveals a Diverse Repertoire of Genes Involved in Prokaryote-Eukaryote Interactions within the Pseudovibrio Genus.</title>
        <authorList>
            <person name="Romano S."/>
            <person name="Fernandez-Guerra A."/>
            <person name="Reen F.J."/>
            <person name="Glockner F.O."/>
            <person name="Crowley S.P."/>
            <person name="O'Sullivan O."/>
            <person name="Cotter P.D."/>
            <person name="Adams C."/>
            <person name="Dobson A.D."/>
            <person name="O'Gara F."/>
        </authorList>
    </citation>
    <scope>NUCLEOTIDE SEQUENCE [LARGE SCALE GENOMIC DNA]</scope>
    <source>
        <strain evidence="7 8">Ad2</strain>
    </source>
</reference>
<dbReference type="OrthoDB" id="9801249at2"/>
<dbReference type="GO" id="GO:0034011">
    <property type="term" value="F:L-cysteate sulfo-lyase activity"/>
    <property type="evidence" value="ECO:0007669"/>
    <property type="project" value="UniProtKB-EC"/>
</dbReference>
<sequence length="344" mass="36000">MSLELLLSRLERFPTVGLCDLPTPLRPLKNLSQHLGGPMIWEKREDVTGQGMGGNKLRKLDRVLHRAVQDGADTLVSGGVVQSNSQRQVAAAAAILGLDCHLAVYHGRVTPPTAQYNTSGNALLNHLYGATLHPKTWTGDRNGPVQALAQELLAEGKRPFVVPYGVSDALGAVGYSSAIAEIAAQSAQNGFTPTSVVHCTGSGATQAGLAMGAQSALPDCKIVGIDIDAEPERVKGDVIEYAIGGAALLGIPFDASQIEVIAGHAGPAYGIPNDATIHALQIAGRFEALTLDPVYSAKGMAGLIALIRTGHWKNDDNVIFLNTGGTPSLFAYADALSILPFSRS</sequence>
<dbReference type="InterPro" id="IPR027278">
    <property type="entry name" value="ACCD_DCysDesulf"/>
</dbReference>
<dbReference type="Gene3D" id="3.40.50.1100">
    <property type="match status" value="2"/>
</dbReference>
<name>A0A165WL30_9HYPH</name>
<dbReference type="STRING" id="989403.SAMN05421798_11935"/>
<evidence type="ECO:0000313" key="8">
    <source>
        <dbReference type="Proteomes" id="UP000076577"/>
    </source>
</evidence>
<comment type="caution">
    <text evidence="7">The sequence shown here is derived from an EMBL/GenBank/DDBJ whole genome shotgun (WGS) entry which is preliminary data.</text>
</comment>
<feature type="active site" description="Nucleophile" evidence="4">
    <location>
        <position position="83"/>
    </location>
</feature>
<dbReference type="SUPFAM" id="SSF53686">
    <property type="entry name" value="Tryptophan synthase beta subunit-like PLP-dependent enzymes"/>
    <property type="match status" value="1"/>
</dbReference>
<protein>
    <submittedName>
        <fullName evidence="7">L-cysteate sulfo-lyase</fullName>
        <ecNumber evidence="7">4.4.1.25</ecNumber>
    </submittedName>
</protein>
<dbReference type="InterPro" id="IPR036052">
    <property type="entry name" value="TrpB-like_PALP_sf"/>
</dbReference>
<comment type="similarity">
    <text evidence="2">Belongs to the ACC deaminase/D-cysteine desulfhydrase family.</text>
</comment>
<dbReference type="EMBL" id="LMCB01000045">
    <property type="protein sequence ID" value="KZL16652.1"/>
    <property type="molecule type" value="Genomic_DNA"/>
</dbReference>
<keyword evidence="3 5" id="KW-0663">Pyridoxal phosphate</keyword>
<keyword evidence="7" id="KW-0456">Lyase</keyword>
<accession>A0A165WL30</accession>
<evidence type="ECO:0000256" key="1">
    <source>
        <dbReference type="ARBA" id="ARBA00001933"/>
    </source>
</evidence>
<dbReference type="PANTHER" id="PTHR43780">
    <property type="entry name" value="1-AMINOCYCLOPROPANE-1-CARBOXYLATE DEAMINASE-RELATED"/>
    <property type="match status" value="1"/>
</dbReference>
<proteinExistence type="inferred from homology"/>
<dbReference type="PATRIC" id="fig|989403.3.peg.3680"/>
<comment type="cofactor">
    <cofactor evidence="1">
        <name>pyridoxal 5'-phosphate</name>
        <dbReference type="ChEBI" id="CHEBI:597326"/>
    </cofactor>
</comment>
<dbReference type="AlphaFoldDB" id="A0A165WL30"/>
<evidence type="ECO:0000256" key="2">
    <source>
        <dbReference type="ARBA" id="ARBA00008639"/>
    </source>
</evidence>
<dbReference type="InterPro" id="IPR001926">
    <property type="entry name" value="TrpB-like_PALP"/>
</dbReference>
<evidence type="ECO:0000256" key="4">
    <source>
        <dbReference type="PIRSR" id="PIRSR006278-1"/>
    </source>
</evidence>
<gene>
    <name evidence="7" type="primary">cuyA</name>
    <name evidence="7" type="ORF">PsAD2_03416</name>
</gene>
<evidence type="ECO:0000256" key="5">
    <source>
        <dbReference type="PIRSR" id="PIRSR006278-2"/>
    </source>
</evidence>
<dbReference type="PANTHER" id="PTHR43780:SF2">
    <property type="entry name" value="1-AMINOCYCLOPROPANE-1-CARBOXYLATE DEAMINASE-RELATED"/>
    <property type="match status" value="1"/>
</dbReference>
<feature type="domain" description="Tryptophan synthase beta chain-like PALP" evidence="6">
    <location>
        <begin position="22"/>
        <end position="324"/>
    </location>
</feature>
<dbReference type="GO" id="GO:0019148">
    <property type="term" value="F:D-cysteine desulfhydrase activity"/>
    <property type="evidence" value="ECO:0007669"/>
    <property type="project" value="TreeGrafter"/>
</dbReference>
<evidence type="ECO:0000259" key="6">
    <source>
        <dbReference type="Pfam" id="PF00291"/>
    </source>
</evidence>
<feature type="modified residue" description="N6-(pyridoxal phosphate)lysine" evidence="5">
    <location>
        <position position="56"/>
    </location>
</feature>
<keyword evidence="8" id="KW-1185">Reference proteome</keyword>
<evidence type="ECO:0000256" key="3">
    <source>
        <dbReference type="ARBA" id="ARBA00022898"/>
    </source>
</evidence>
<dbReference type="RefSeq" id="WP_068008542.1">
    <property type="nucleotide sequence ID" value="NZ_FOFM01000019.1"/>
</dbReference>
<organism evidence="7 8">
    <name type="scientific">Pseudovibrio axinellae</name>
    <dbReference type="NCBI Taxonomy" id="989403"/>
    <lineage>
        <taxon>Bacteria</taxon>
        <taxon>Pseudomonadati</taxon>
        <taxon>Pseudomonadota</taxon>
        <taxon>Alphaproteobacteria</taxon>
        <taxon>Hyphomicrobiales</taxon>
        <taxon>Stappiaceae</taxon>
        <taxon>Pseudovibrio</taxon>
    </lineage>
</organism>
<dbReference type="Pfam" id="PF00291">
    <property type="entry name" value="PALP"/>
    <property type="match status" value="1"/>
</dbReference>
<dbReference type="EC" id="4.4.1.25" evidence="7"/>
<dbReference type="PIRSF" id="PIRSF006278">
    <property type="entry name" value="ACCD_DCysDesulf"/>
    <property type="match status" value="1"/>
</dbReference>
<dbReference type="Proteomes" id="UP000076577">
    <property type="component" value="Unassembled WGS sequence"/>
</dbReference>